<protein>
    <submittedName>
        <fullName evidence="2">ABC-2 type transport system permease protein</fullName>
    </submittedName>
</protein>
<evidence type="ECO:0000313" key="3">
    <source>
        <dbReference type="Proteomes" id="UP000199529"/>
    </source>
</evidence>
<dbReference type="GO" id="GO:0140359">
    <property type="term" value="F:ABC-type transporter activity"/>
    <property type="evidence" value="ECO:0007669"/>
    <property type="project" value="InterPro"/>
</dbReference>
<feature type="transmembrane region" description="Helical" evidence="1">
    <location>
        <begin position="61"/>
        <end position="82"/>
    </location>
</feature>
<dbReference type="Proteomes" id="UP000199529">
    <property type="component" value="Unassembled WGS sequence"/>
</dbReference>
<dbReference type="AlphaFoldDB" id="A0A1H3SI42"/>
<sequence>MMVALVKAEFRKVFTTSLWWGLLAPVVLLGFGAGSLGGPMAALIDSVEELDRPVPLGLLSLSMSTNFSTIFAGLFGAMAFAGEYRSKTITTTFLTGNPRGAVLAAKLVAYSGIGLIYGVTNVLFASLGSLVGTGLDFGTFGSLADWLSVGAAGVLTMVLWTLLGVGFGALVANAVLAIILPLIYKFMVEFILSLVLIGSPLSGVSPYLPGTAGNGIVANMAVPLFVAAVAGPDEPDTPRAIFEILHFFFGGSYGHPWWASLLTFVGYAAVFIAGGWLASRRRDIA</sequence>
<keyword evidence="1" id="KW-1133">Transmembrane helix</keyword>
<gene>
    <name evidence="2" type="ORF">SAMN05216215_106538</name>
</gene>
<keyword evidence="1" id="KW-0472">Membrane</keyword>
<feature type="transmembrane region" description="Helical" evidence="1">
    <location>
        <begin position="146"/>
        <end position="170"/>
    </location>
</feature>
<accession>A0A1H3SI42</accession>
<proteinExistence type="predicted"/>
<dbReference type="STRING" id="418495.SAMN05216215_106538"/>
<organism evidence="2 3">
    <name type="scientific">Saccharopolyspora shandongensis</name>
    <dbReference type="NCBI Taxonomy" id="418495"/>
    <lineage>
        <taxon>Bacteria</taxon>
        <taxon>Bacillati</taxon>
        <taxon>Actinomycetota</taxon>
        <taxon>Actinomycetes</taxon>
        <taxon>Pseudonocardiales</taxon>
        <taxon>Pseudonocardiaceae</taxon>
        <taxon>Saccharopolyspora</taxon>
    </lineage>
</organism>
<feature type="transmembrane region" description="Helical" evidence="1">
    <location>
        <begin position="257"/>
        <end position="278"/>
    </location>
</feature>
<keyword evidence="1" id="KW-0812">Transmembrane</keyword>
<dbReference type="RefSeq" id="WP_245761707.1">
    <property type="nucleotide sequence ID" value="NZ_FNOK01000065.1"/>
</dbReference>
<feature type="transmembrane region" description="Helical" evidence="1">
    <location>
        <begin position="103"/>
        <end position="126"/>
    </location>
</feature>
<feature type="transmembrane region" description="Helical" evidence="1">
    <location>
        <begin position="182"/>
        <end position="201"/>
    </location>
</feature>
<reference evidence="3" key="1">
    <citation type="submission" date="2016-10" db="EMBL/GenBank/DDBJ databases">
        <authorList>
            <person name="Varghese N."/>
            <person name="Submissions S."/>
        </authorList>
    </citation>
    <scope>NUCLEOTIDE SEQUENCE [LARGE SCALE GENOMIC DNA]</scope>
    <source>
        <strain evidence="3">CGMCC 4.3530</strain>
    </source>
</reference>
<dbReference type="EMBL" id="FNOK01000065">
    <property type="protein sequence ID" value="SDZ37604.1"/>
    <property type="molecule type" value="Genomic_DNA"/>
</dbReference>
<evidence type="ECO:0000256" key="1">
    <source>
        <dbReference type="SAM" id="Phobius"/>
    </source>
</evidence>
<keyword evidence="3" id="KW-1185">Reference proteome</keyword>
<evidence type="ECO:0000313" key="2">
    <source>
        <dbReference type="EMBL" id="SDZ37604.1"/>
    </source>
</evidence>
<dbReference type="GO" id="GO:0005886">
    <property type="term" value="C:plasma membrane"/>
    <property type="evidence" value="ECO:0007669"/>
    <property type="project" value="UniProtKB-SubCell"/>
</dbReference>
<name>A0A1H3SI42_9PSEU</name>